<dbReference type="SUPFAM" id="SSF56436">
    <property type="entry name" value="C-type lectin-like"/>
    <property type="match status" value="1"/>
</dbReference>
<evidence type="ECO:0000256" key="3">
    <source>
        <dbReference type="ARBA" id="ARBA00022729"/>
    </source>
</evidence>
<dbReference type="Gene3D" id="3.40.50.410">
    <property type="entry name" value="von Willebrand factor, type A domain"/>
    <property type="match status" value="1"/>
</dbReference>
<keyword evidence="3" id="KW-0732">Signal</keyword>
<dbReference type="PROSITE" id="PS01186">
    <property type="entry name" value="EGF_2"/>
    <property type="match status" value="2"/>
</dbReference>
<feature type="disulfide bond" evidence="4">
    <location>
        <begin position="40"/>
        <end position="49"/>
    </location>
</feature>
<feature type="domain" description="EGF-like" evidence="6">
    <location>
        <begin position="1108"/>
        <end position="1142"/>
    </location>
</feature>
<dbReference type="PROSITE" id="PS00022">
    <property type="entry name" value="EGF_1"/>
    <property type="match status" value="3"/>
</dbReference>
<feature type="domain" description="VWFA" evidence="8">
    <location>
        <begin position="1609"/>
        <end position="1800"/>
    </location>
</feature>
<gene>
    <name evidence="9" type="ORF">L3Y34_010177</name>
</gene>
<dbReference type="SUPFAM" id="SSF53300">
    <property type="entry name" value="vWA-like"/>
    <property type="match status" value="1"/>
</dbReference>
<feature type="compositionally biased region" description="Low complexity" evidence="5">
    <location>
        <begin position="1975"/>
        <end position="1988"/>
    </location>
</feature>
<dbReference type="Pfam" id="PF24415">
    <property type="entry name" value="Ig_Irg-7"/>
    <property type="match status" value="2"/>
</dbReference>
<evidence type="ECO:0000259" key="7">
    <source>
        <dbReference type="PROSITE" id="PS50041"/>
    </source>
</evidence>
<dbReference type="CDD" id="cd00037">
    <property type="entry name" value="CLECT"/>
    <property type="match status" value="1"/>
</dbReference>
<feature type="compositionally biased region" description="Polar residues" evidence="5">
    <location>
        <begin position="1889"/>
        <end position="1898"/>
    </location>
</feature>
<keyword evidence="4" id="KW-1015">Disulfide bond</keyword>
<proteinExistence type="predicted"/>
<dbReference type="PROSITE" id="PS50026">
    <property type="entry name" value="EGF_3"/>
    <property type="match status" value="3"/>
</dbReference>
<evidence type="ECO:0000256" key="1">
    <source>
        <dbReference type="ARBA" id="ARBA00004613"/>
    </source>
</evidence>
<dbReference type="SMART" id="SM00034">
    <property type="entry name" value="CLECT"/>
    <property type="match status" value="1"/>
</dbReference>
<dbReference type="InterPro" id="IPR036465">
    <property type="entry name" value="vWFA_dom_sf"/>
</dbReference>
<dbReference type="PROSITE" id="PS50041">
    <property type="entry name" value="C_TYPE_LECTIN_2"/>
    <property type="match status" value="1"/>
</dbReference>
<comment type="caution">
    <text evidence="4">Lacks conserved residue(s) required for the propagation of feature annotation.</text>
</comment>
<evidence type="ECO:0000313" key="10">
    <source>
        <dbReference type="Proteomes" id="UP000827892"/>
    </source>
</evidence>
<feature type="domain" description="EGF-like" evidence="6">
    <location>
        <begin position="16"/>
        <end position="50"/>
    </location>
</feature>
<dbReference type="InterPro" id="IPR056861">
    <property type="entry name" value="HMCN1-like_VWA"/>
</dbReference>
<protein>
    <submittedName>
        <fullName evidence="9">Uncharacterized protein</fullName>
    </submittedName>
</protein>
<feature type="disulfide bond" evidence="4">
    <location>
        <begin position="1132"/>
        <end position="1141"/>
    </location>
</feature>
<organism evidence="9 10">
    <name type="scientific">Caenorhabditis briggsae</name>
    <dbReference type="NCBI Taxonomy" id="6238"/>
    <lineage>
        <taxon>Eukaryota</taxon>
        <taxon>Metazoa</taxon>
        <taxon>Ecdysozoa</taxon>
        <taxon>Nematoda</taxon>
        <taxon>Chromadorea</taxon>
        <taxon>Rhabditida</taxon>
        <taxon>Rhabditina</taxon>
        <taxon>Rhabditomorpha</taxon>
        <taxon>Rhabditoidea</taxon>
        <taxon>Rhabditidae</taxon>
        <taxon>Peloderinae</taxon>
        <taxon>Caenorhabditis</taxon>
    </lineage>
</organism>
<dbReference type="InterPro" id="IPR001304">
    <property type="entry name" value="C-type_lectin-like"/>
</dbReference>
<feature type="compositionally biased region" description="Polar residues" evidence="5">
    <location>
        <begin position="1815"/>
        <end position="1824"/>
    </location>
</feature>
<feature type="domain" description="EGF-like" evidence="6">
    <location>
        <begin position="497"/>
        <end position="529"/>
    </location>
</feature>
<dbReference type="InterPro" id="IPR016186">
    <property type="entry name" value="C-type_lectin-like/link_sf"/>
</dbReference>
<dbReference type="Pfam" id="PF00059">
    <property type="entry name" value="Lectin_C"/>
    <property type="match status" value="1"/>
</dbReference>
<dbReference type="Gene3D" id="3.10.100.10">
    <property type="entry name" value="Mannose-Binding Protein A, subunit A"/>
    <property type="match status" value="1"/>
</dbReference>
<dbReference type="InterPro" id="IPR057085">
    <property type="entry name" value="Ig_Irg-7"/>
</dbReference>
<evidence type="ECO:0000256" key="5">
    <source>
        <dbReference type="SAM" id="MobiDB-lite"/>
    </source>
</evidence>
<feature type="compositionally biased region" description="Basic residues" evidence="5">
    <location>
        <begin position="1932"/>
        <end position="1942"/>
    </location>
</feature>
<sequence>MNSDTSFGCYCGEFFSGVNCEIPLCLNGGTTTGNNEGCICDIGYSGDHCQHISCLQLADDQFEEAQSAIGFVIRASTSMKSQLNEISATADKIVNFYEQHYPIFFQKFVLTVVSNNGVTFSHDYDIGEDFVASIRSLATPPTETECDDALISGISKTLDNNAFKKYPNSPIFVFSDGTSNDDFTAAAYLLEQIVNNHPKIFFMITDSPSGNCNVDVSTNTFDQLRSISQLSQGLLIQTTLFQLSDATFSVAQDLWQFDTILTNDLEDCRKAPVFQPFFVDQSIDFLTLIATGSNLSPILTLPNNTKLSPQLFYSNGDFYVWRTEKPPVGAYFLNINTNTTHNSICQYRLMGRSTYRLYTSVTDNIYTDDTYHAPVYKTTSHLVARMDSLYLDDPLDATFEAVVWYNDPQTSQRQLLYASSGIWRDQCLYEMYFGMYACPQPYLSLYINIYTSDGYDQTILRTATSYCSATILNPVDSTCLNGGVYYNNTCQCPTHFTGDKCQQIVCENGGNALFGSCQCPSGFSGQFCGVTKCYEYNGYGFWGFNHRSLTVMIHDSLTTRSTLRTLNDVAPRVINDILYQHPKWISNYQLVEFNNTDHMLLVDSPSGQDLVTGISTFYNQNRNHTGYSCLGLNFYSTLLDTISHDNIQWGGIIYVFLYGQPAQDLDSYEKILQRIEINKIQINIVQSSLNPCGQDIAIDGLLSLTQFSGGSFITATTPKAGNVFSQIPTHYMSNLVYENMAEDCNDTTFYVPIDVGTQSFTALTQGLMTADPQYIPPTDSLSTVTNVFNDLGTNARIDHIVRVCDDGWTVDGSHCFKFSFEEKSWYAALADCHDEQAVLTGIFNKEEQDGLNDKTDEAQFWIGLSDFLTPGQWEWDTLDANLNLTLQDTQYTNWMAGQPSGDAKKNCVLDSNKGLASSRGWMAEDCTKSHYYVCQKHAYSADYTASDPEINHLARGIWKIRVQAKGSCSISVRSQSTVQVSTRFTTNIHDDVGKEEPNRFADTNRLMVYTYGVNNPSGAEYAHFYYDNFTMLEAQTLNQRDNCMYNFISTPFSCPNFYFQMLITGIDDAGFLYQRITPAACVGGVNENSCTNGGVYYKGKCICTPNFYGDSCEYAYCQNGGYLSAALNECTCPANFGGTFCQMPICDRNQLDVPAIGDVHRTFVVVLDGSNNGDMKSVNDNFEKTLNGVLSSVLAQDPSWFTTFVGVVFRDAESTKAIPPIPSTSKVYSSTNITEFASMLAIEIKNNQYTAQQQKRDLFTGILRSIINTNVVPGSKVFVITAGNAEDTVDRQTVISALALSHSSLHFLFIGDTKPPGDAVSYDDPTVYTMFEAAHITGGASYQLSSPDDLQNTWLSVLASLHQSYYVVTHQFSNCSNYQDFVQLDANGTEIIIDIFAQSAPEIAVYDTDNKQVDSFSIVNSKTNTVKAFKQPGDQPGVWTIDIDYGMSNSGPCTLNLRSQSKLEVDLGFTQDVGTDGGYHDGGAVLYPRGGDFKNAIVADISSGAILSYAQIYDLTETRIAWASPLIKRDGCAYPYVSANTFQCYKNQFVVDLDGIDFEGHPFRRTFTIHCDGEIRPPVTAPPAPSTQIITTASWTTPKPCDASTAKMDIIIAFDSSDTISQEMYYSTIGAVKKIGNSITIGQDKSRIIVGTYDATSHFNGNLNTIDSFDRYQEKIADLFSLGYTGINGNNVQSVLDFIIVENSTAPLRQAPVRKLLILLSSQGWDQGNFVEGKEQGFQDPTNSAQSLQKIGLETFAIGLGNTANMSQLSAIAKCSTKVMKSLVLIGYEGIIYNHLKTSLLWNAQPPASRRHPISTPSRTTNRNRSGHLRGRNKDEDEIENRSHSSSDTSSGSEQTSSSDDELEHSAHQPTNGLLLNAQPPASRRHPISTPSRTTNRNRSGHLRGRNNAGSIQRRRKSPENSPVSTSVRGTSRGRSRSRGGRLHQSTPSSLSQNSLNRTIAVSATESDSPPYPVSGRTSSASSTGTSRKTSRRINNGADVGTNQRSQLVGNLVEVGALVWDFVDRLVEKFLLPLLEKILQKITTGVVRHKIPEPLDDQFREEGDLVEELAEVYQFVVSE</sequence>
<dbReference type="InterPro" id="IPR053295">
    <property type="entry name" value="Innate_immunity_reg"/>
</dbReference>
<dbReference type="Pfam" id="PF25106">
    <property type="entry name" value="VWA_4"/>
    <property type="match status" value="1"/>
</dbReference>
<evidence type="ECO:0000259" key="6">
    <source>
        <dbReference type="PROSITE" id="PS50026"/>
    </source>
</evidence>
<feature type="disulfide bond" evidence="4">
    <location>
        <begin position="519"/>
        <end position="528"/>
    </location>
</feature>
<evidence type="ECO:0000256" key="4">
    <source>
        <dbReference type="PROSITE-ProRule" id="PRU00076"/>
    </source>
</evidence>
<reference evidence="9 10" key="1">
    <citation type="submission" date="2022-05" db="EMBL/GenBank/DDBJ databases">
        <title>Chromosome-level reference genomes for two strains of Caenorhabditis briggsae: an improved platform for comparative genomics.</title>
        <authorList>
            <person name="Stevens L."/>
            <person name="Andersen E.C."/>
        </authorList>
    </citation>
    <scope>NUCLEOTIDE SEQUENCE [LARGE SCALE GENOMIC DNA]</scope>
    <source>
        <strain evidence="9">QX1410_ONT</strain>
        <tissue evidence="9">Whole-organism</tissue>
    </source>
</reference>
<keyword evidence="4" id="KW-0245">EGF-like domain</keyword>
<dbReference type="Pfam" id="PF00092">
    <property type="entry name" value="VWA"/>
    <property type="match status" value="1"/>
</dbReference>
<keyword evidence="2" id="KW-0964">Secreted</keyword>
<feature type="compositionally biased region" description="Basic and acidic residues" evidence="5">
    <location>
        <begin position="1832"/>
        <end position="1845"/>
    </location>
</feature>
<accession>A0AAE9CSC4</accession>
<dbReference type="InterPro" id="IPR006582">
    <property type="entry name" value="MD_domain"/>
</dbReference>
<feature type="compositionally biased region" description="Polar residues" evidence="5">
    <location>
        <begin position="1944"/>
        <end position="1968"/>
    </location>
</feature>
<dbReference type="SMART" id="SM00327">
    <property type="entry name" value="VWA"/>
    <property type="match status" value="1"/>
</dbReference>
<dbReference type="CDD" id="cd01450">
    <property type="entry name" value="vWFA_subfamily_ECM"/>
    <property type="match status" value="1"/>
</dbReference>
<dbReference type="InterPro" id="IPR000742">
    <property type="entry name" value="EGF"/>
</dbReference>
<comment type="subcellular location">
    <subcellularLocation>
        <location evidence="1">Secreted</location>
    </subcellularLocation>
</comment>
<evidence type="ECO:0000256" key="2">
    <source>
        <dbReference type="ARBA" id="ARBA00022525"/>
    </source>
</evidence>
<name>A0AAE9CSC4_CAEBR</name>
<dbReference type="InterPro" id="IPR016187">
    <property type="entry name" value="CTDL_fold"/>
</dbReference>
<dbReference type="Proteomes" id="UP000827892">
    <property type="component" value="Chromosome X"/>
</dbReference>
<dbReference type="PANTHER" id="PTHR47324:SF2">
    <property type="entry name" value="EGF-LIKE DOMAIN-CONTAINING PROTEIN-RELATED"/>
    <property type="match status" value="1"/>
</dbReference>
<evidence type="ECO:0000313" key="9">
    <source>
        <dbReference type="EMBL" id="ULT79361.1"/>
    </source>
</evidence>
<dbReference type="PANTHER" id="PTHR47324">
    <property type="entry name" value="PROTEIN IRG-7-RELATED"/>
    <property type="match status" value="1"/>
</dbReference>
<feature type="region of interest" description="Disordered" evidence="5">
    <location>
        <begin position="1806"/>
        <end position="2002"/>
    </location>
</feature>
<feature type="compositionally biased region" description="Low complexity" evidence="5">
    <location>
        <begin position="1846"/>
        <end position="1858"/>
    </location>
</feature>
<dbReference type="SMART" id="SM00604">
    <property type="entry name" value="MD"/>
    <property type="match status" value="2"/>
</dbReference>
<dbReference type="Gene3D" id="2.10.25.10">
    <property type="entry name" value="Laminin"/>
    <property type="match status" value="2"/>
</dbReference>
<dbReference type="PROSITE" id="PS50234">
    <property type="entry name" value="VWFA"/>
    <property type="match status" value="1"/>
</dbReference>
<dbReference type="InterPro" id="IPR002035">
    <property type="entry name" value="VWF_A"/>
</dbReference>
<dbReference type="EMBL" id="CP090896">
    <property type="protein sequence ID" value="ULT79361.1"/>
    <property type="molecule type" value="Genomic_DNA"/>
</dbReference>
<evidence type="ECO:0000259" key="8">
    <source>
        <dbReference type="PROSITE" id="PS50234"/>
    </source>
</evidence>
<feature type="domain" description="C-type lectin" evidence="7">
    <location>
        <begin position="811"/>
        <end position="935"/>
    </location>
</feature>